<accession>W4LZA6</accession>
<evidence type="ECO:0000256" key="1">
    <source>
        <dbReference type="ARBA" id="ARBA00011073"/>
    </source>
</evidence>
<dbReference type="InterPro" id="IPR015500">
    <property type="entry name" value="Peptidase_S8_subtilisin-rel"/>
</dbReference>
<feature type="domain" description="PKD" evidence="7">
    <location>
        <begin position="688"/>
        <end position="756"/>
    </location>
</feature>
<dbReference type="InterPro" id="IPR050131">
    <property type="entry name" value="Peptidase_S8_subtilisin-like"/>
</dbReference>
<evidence type="ECO:0000256" key="4">
    <source>
        <dbReference type="ARBA" id="ARBA00022825"/>
    </source>
</evidence>
<dbReference type="InterPro" id="IPR000209">
    <property type="entry name" value="Peptidase_S8/S53_dom"/>
</dbReference>
<dbReference type="InterPro" id="IPR000601">
    <property type="entry name" value="PKD_dom"/>
</dbReference>
<evidence type="ECO:0000256" key="6">
    <source>
        <dbReference type="SAM" id="SignalP"/>
    </source>
</evidence>
<dbReference type="EMBL" id="AZHX01001450">
    <property type="protein sequence ID" value="ETX03265.1"/>
    <property type="molecule type" value="Genomic_DNA"/>
</dbReference>
<organism evidence="8 9">
    <name type="scientific">Candidatus Entotheonella gemina</name>
    <dbReference type="NCBI Taxonomy" id="1429439"/>
    <lineage>
        <taxon>Bacteria</taxon>
        <taxon>Pseudomonadati</taxon>
        <taxon>Nitrospinota/Tectimicrobiota group</taxon>
        <taxon>Candidatus Tectimicrobiota</taxon>
        <taxon>Candidatus Entotheonellia</taxon>
        <taxon>Candidatus Entotheonellales</taxon>
        <taxon>Candidatus Entotheonellaceae</taxon>
        <taxon>Candidatus Entotheonella</taxon>
    </lineage>
</organism>
<feature type="domain" description="PKD" evidence="7">
    <location>
        <begin position="599"/>
        <end position="645"/>
    </location>
</feature>
<evidence type="ECO:0000256" key="3">
    <source>
        <dbReference type="ARBA" id="ARBA00022801"/>
    </source>
</evidence>
<dbReference type="SUPFAM" id="SSF52743">
    <property type="entry name" value="Subtilisin-like"/>
    <property type="match status" value="1"/>
</dbReference>
<dbReference type="Proteomes" id="UP000019140">
    <property type="component" value="Unassembled WGS sequence"/>
</dbReference>
<dbReference type="SUPFAM" id="SSF49299">
    <property type="entry name" value="PKD domain"/>
    <property type="match status" value="2"/>
</dbReference>
<gene>
    <name evidence="8" type="ORF">ETSY2_33875</name>
</gene>
<sequence>MRRILSVTGVLCLLMAGVAWAQTDEGTAKSGHLSISGMLAHLSDPDTHVHTRMLRSLGLPRRDRFHIAVYTKDPGRLQTVLDPYGQACRQLSRSLFYCSNLTPAQIERIDRADAGWIGLQPLASVRRGSVTSAGDDAHGAADFRARLGVDGNEVNIGVISDGLVNLQASVDSGDLPDNVQIVNGRNGDDENNSDEGRAMAEIIHDLAPGANLFFHSGFPSSLDMIEAIEALTAAGAHIIVDDLGFLGEPVFEDGPIAQAVQTAVDSGVVYVTSAGNSAMDNYHAMYRELNPNDGIANRNEHDFGGGDRTMAITVAPGGLLFVFLQWADRFDGLSGTADYDLHLLDASENVSPCTLPGLFGFCDGADAQLQTAAPPLEQVALLNTRSEAVTVNVMINRYAGEALPLQLLFNGGGFTIDEHNVASSSIFGHACVSDALAIGAIDANDPGFDTIEGFSSQGPCNIYFPTRQTRFKPDVAGADGVNTSLPFFTPFFGTSAAAPHIAAIAALLIELGGGLDEVSPSRIRNIVRLGTTDLGVAGPDHVYGFGVVEAQQAANVLQAAANTAPQSVIESPADDIVIAPGEQPLFQGTCIDAEDPEVNEDGTPFTFAWDFGGVAAASTLQNPSAPPFTTPGTFTISFTCTDANGLSDPTPDSRTITVNVAPRNMITSHGDSVIVEEGSQLNFTGVCDDPENNTPYSYLWRFNGGADRTSSTEQNPSRVRYDTPGDYLASFRCNDAFGSEALASDFVRVLVNPRTSQAGGGGGCSLVSNAPTRPLDALGNMGLPLLVITLIWTWRRRSSG</sequence>
<dbReference type="InterPro" id="IPR036852">
    <property type="entry name" value="Peptidase_S8/S53_dom_sf"/>
</dbReference>
<dbReference type="CDD" id="cd05562">
    <property type="entry name" value="Peptidases_S53_like"/>
    <property type="match status" value="1"/>
</dbReference>
<dbReference type="GO" id="GO:0004252">
    <property type="term" value="F:serine-type endopeptidase activity"/>
    <property type="evidence" value="ECO:0007669"/>
    <property type="project" value="InterPro"/>
</dbReference>
<dbReference type="AlphaFoldDB" id="W4LZA6"/>
<keyword evidence="4" id="KW-0720">Serine protease</keyword>
<dbReference type="PROSITE" id="PS51892">
    <property type="entry name" value="SUBTILASE"/>
    <property type="match status" value="1"/>
</dbReference>
<dbReference type="PROSITE" id="PS50093">
    <property type="entry name" value="PKD"/>
    <property type="match status" value="2"/>
</dbReference>
<dbReference type="InterPro" id="IPR013783">
    <property type="entry name" value="Ig-like_fold"/>
</dbReference>
<name>W4LZA6_9BACT</name>
<dbReference type="SMART" id="SM00089">
    <property type="entry name" value="PKD"/>
    <property type="match status" value="2"/>
</dbReference>
<comment type="similarity">
    <text evidence="1 5">Belongs to the peptidase S8 family.</text>
</comment>
<dbReference type="PATRIC" id="fig|1429439.4.peg.5743"/>
<reference evidence="8 9" key="1">
    <citation type="journal article" date="2014" name="Nature">
        <title>An environmental bacterial taxon with a large and distinct metabolic repertoire.</title>
        <authorList>
            <person name="Wilson M.C."/>
            <person name="Mori T."/>
            <person name="Ruckert C."/>
            <person name="Uria A.R."/>
            <person name="Helf M.J."/>
            <person name="Takada K."/>
            <person name="Gernert C."/>
            <person name="Steffens U.A."/>
            <person name="Heycke N."/>
            <person name="Schmitt S."/>
            <person name="Rinke C."/>
            <person name="Helfrich E.J."/>
            <person name="Brachmann A.O."/>
            <person name="Gurgui C."/>
            <person name="Wakimoto T."/>
            <person name="Kracht M."/>
            <person name="Crusemann M."/>
            <person name="Hentschel U."/>
            <person name="Abe I."/>
            <person name="Matsunaga S."/>
            <person name="Kalinowski J."/>
            <person name="Takeyama H."/>
            <person name="Piel J."/>
        </authorList>
    </citation>
    <scope>NUCLEOTIDE SEQUENCE [LARGE SCALE GENOMIC DNA]</scope>
    <source>
        <strain evidence="9">TSY2</strain>
    </source>
</reference>
<keyword evidence="2" id="KW-0645">Protease</keyword>
<proteinExistence type="inferred from homology"/>
<comment type="caution">
    <text evidence="8">The sequence shown here is derived from an EMBL/GenBank/DDBJ whole genome shotgun (WGS) entry which is preliminary data.</text>
</comment>
<evidence type="ECO:0000259" key="7">
    <source>
        <dbReference type="PROSITE" id="PS50093"/>
    </source>
</evidence>
<feature type="chain" id="PRO_5004844725" description="PKD domain-containing protein" evidence="6">
    <location>
        <begin position="22"/>
        <end position="800"/>
    </location>
</feature>
<keyword evidence="6" id="KW-0732">Signal</keyword>
<dbReference type="InterPro" id="IPR035986">
    <property type="entry name" value="PKD_dom_sf"/>
</dbReference>
<dbReference type="InterPro" id="IPR034075">
    <property type="entry name" value="Glr3161-like_dom"/>
</dbReference>
<evidence type="ECO:0000256" key="5">
    <source>
        <dbReference type="PROSITE-ProRule" id="PRU01240"/>
    </source>
</evidence>
<dbReference type="Gene3D" id="3.40.50.200">
    <property type="entry name" value="Peptidase S8/S53 domain"/>
    <property type="match status" value="2"/>
</dbReference>
<protein>
    <recommendedName>
        <fullName evidence="7">PKD domain-containing protein</fullName>
    </recommendedName>
</protein>
<dbReference type="GO" id="GO:0006508">
    <property type="term" value="P:proteolysis"/>
    <property type="evidence" value="ECO:0007669"/>
    <property type="project" value="UniProtKB-KW"/>
</dbReference>
<keyword evidence="9" id="KW-1185">Reference proteome</keyword>
<dbReference type="Gene3D" id="2.60.40.10">
    <property type="entry name" value="Immunoglobulins"/>
    <property type="match status" value="2"/>
</dbReference>
<dbReference type="InterPro" id="IPR023828">
    <property type="entry name" value="Peptidase_S8_Ser-AS"/>
</dbReference>
<dbReference type="PANTHER" id="PTHR43806:SF11">
    <property type="entry name" value="CEREVISIN-RELATED"/>
    <property type="match status" value="1"/>
</dbReference>
<dbReference type="PANTHER" id="PTHR43806">
    <property type="entry name" value="PEPTIDASE S8"/>
    <property type="match status" value="1"/>
</dbReference>
<comment type="caution">
    <text evidence="5">Lacks conserved residue(s) required for the propagation of feature annotation.</text>
</comment>
<keyword evidence="3" id="KW-0378">Hydrolase</keyword>
<evidence type="ECO:0000256" key="2">
    <source>
        <dbReference type="ARBA" id="ARBA00022670"/>
    </source>
</evidence>
<dbReference type="Pfam" id="PF00082">
    <property type="entry name" value="Peptidase_S8"/>
    <property type="match status" value="1"/>
</dbReference>
<dbReference type="PRINTS" id="PR00723">
    <property type="entry name" value="SUBTILISIN"/>
</dbReference>
<evidence type="ECO:0000313" key="9">
    <source>
        <dbReference type="Proteomes" id="UP000019140"/>
    </source>
</evidence>
<dbReference type="Pfam" id="PF18911">
    <property type="entry name" value="PKD_4"/>
    <property type="match status" value="1"/>
</dbReference>
<dbReference type="PROSITE" id="PS00138">
    <property type="entry name" value="SUBTILASE_SER"/>
    <property type="match status" value="1"/>
</dbReference>
<evidence type="ECO:0000313" key="8">
    <source>
        <dbReference type="EMBL" id="ETX03265.1"/>
    </source>
</evidence>
<feature type="signal peptide" evidence="6">
    <location>
        <begin position="1"/>
        <end position="21"/>
    </location>
</feature>
<dbReference type="InterPro" id="IPR022409">
    <property type="entry name" value="PKD/Chitinase_dom"/>
</dbReference>
<dbReference type="HOGENOM" id="CLU_019121_1_0_7"/>